<dbReference type="STRING" id="880072.Desac_1746"/>
<keyword evidence="4" id="KW-0804">Transcription</keyword>
<dbReference type="KEGG" id="dao:Desac_1746"/>
<dbReference type="PANTHER" id="PTHR30126">
    <property type="entry name" value="HTH-TYPE TRANSCRIPTIONAL REGULATOR"/>
    <property type="match status" value="1"/>
</dbReference>
<dbReference type="PROSITE" id="PS50931">
    <property type="entry name" value="HTH_LYSR"/>
    <property type="match status" value="1"/>
</dbReference>
<dbReference type="Pfam" id="PF03466">
    <property type="entry name" value="LysR_substrate"/>
    <property type="match status" value="1"/>
</dbReference>
<dbReference type="Pfam" id="PF00126">
    <property type="entry name" value="HTH_1"/>
    <property type="match status" value="1"/>
</dbReference>
<dbReference type="RefSeq" id="WP_013706696.1">
    <property type="nucleotide sequence ID" value="NC_015388.1"/>
</dbReference>
<protein>
    <submittedName>
        <fullName evidence="6">Transcriptional regulator, LysR family</fullName>
    </submittedName>
</protein>
<evidence type="ECO:0000256" key="1">
    <source>
        <dbReference type="ARBA" id="ARBA00009437"/>
    </source>
</evidence>
<dbReference type="GO" id="GO:0003700">
    <property type="term" value="F:DNA-binding transcription factor activity"/>
    <property type="evidence" value="ECO:0007669"/>
    <property type="project" value="InterPro"/>
</dbReference>
<dbReference type="SUPFAM" id="SSF53850">
    <property type="entry name" value="Periplasmic binding protein-like II"/>
    <property type="match status" value="1"/>
</dbReference>
<dbReference type="PRINTS" id="PR00039">
    <property type="entry name" value="HTHLYSR"/>
</dbReference>
<dbReference type="OrthoDB" id="9808620at2"/>
<accession>F2ND12</accession>
<keyword evidence="2" id="KW-0805">Transcription regulation</keyword>
<evidence type="ECO:0000313" key="7">
    <source>
        <dbReference type="Proteomes" id="UP000000483"/>
    </source>
</evidence>
<dbReference type="PANTHER" id="PTHR30126:SF40">
    <property type="entry name" value="HTH-TYPE TRANSCRIPTIONAL REGULATOR GLTR"/>
    <property type="match status" value="1"/>
</dbReference>
<dbReference type="NCBIfam" id="NF040786">
    <property type="entry name" value="LysR_Sec_metab"/>
    <property type="match status" value="1"/>
</dbReference>
<sequence length="308" mass="34067">MDLHRLEIFCKVVELKSFTLAAESLLLSQPTVSEHIRALEEIVGEKLVDRQGREVRLTPAGEILQRYAGKMLRLREEARQALADYRGELLGKLVIGASTIPGSYLLPKAIGAFKANHPAVQITLKIANTAAIADAVIKGEFGLGLVGLKSPVKHLNYEVLCPDELTLTVFPEHPFSVKGEVELPELYEQPFIIRERGSGTQMAAQQILAAHGFEYARLKVAAQMPNTEAVRQSIKARVGIGILSRLAVAADIDYGALTAVKIRGVEMRRPIYLVQRQHHQLPPIYQTFEEFLRLESGKPLPDPDLINA</sequence>
<dbReference type="FunFam" id="1.10.10.10:FF:000001">
    <property type="entry name" value="LysR family transcriptional regulator"/>
    <property type="match status" value="1"/>
</dbReference>
<reference evidence="6 7" key="1">
    <citation type="journal article" date="2011" name="Stand. Genomic Sci.">
        <title>Complete genome sequence of the acetate-degrading sulfate reducer Desulfobacca acetoxidans type strain (ASRB2).</title>
        <authorList>
            <person name="Goker M."/>
            <person name="Teshima H."/>
            <person name="Lapidus A."/>
            <person name="Nolan M."/>
            <person name="Lucas S."/>
            <person name="Hammon N."/>
            <person name="Deshpande S."/>
            <person name="Cheng J.F."/>
            <person name="Tapia R."/>
            <person name="Han C."/>
            <person name="Goodwin L."/>
            <person name="Pitluck S."/>
            <person name="Huntemann M."/>
            <person name="Liolios K."/>
            <person name="Ivanova N."/>
            <person name="Pagani I."/>
            <person name="Mavromatis K."/>
            <person name="Ovchinikova G."/>
            <person name="Pati A."/>
            <person name="Chen A."/>
            <person name="Palaniappan K."/>
            <person name="Land M."/>
            <person name="Hauser L."/>
            <person name="Brambilla E.M."/>
            <person name="Rohde M."/>
            <person name="Spring S."/>
            <person name="Detter J.C."/>
            <person name="Woyke T."/>
            <person name="Bristow J."/>
            <person name="Eisen J.A."/>
            <person name="Markowitz V."/>
            <person name="Hugenholtz P."/>
            <person name="Kyrpides N.C."/>
            <person name="Klenk H.P."/>
        </authorList>
    </citation>
    <scope>NUCLEOTIDE SEQUENCE [LARGE SCALE GENOMIC DNA]</scope>
    <source>
        <strain evidence="7">ATCC 700848 / DSM 11109 / ASRB2</strain>
    </source>
</reference>
<dbReference type="Gene3D" id="3.40.190.10">
    <property type="entry name" value="Periplasmic binding protein-like II"/>
    <property type="match status" value="2"/>
</dbReference>
<keyword evidence="3" id="KW-0238">DNA-binding</keyword>
<keyword evidence="7" id="KW-1185">Reference proteome</keyword>
<dbReference type="InterPro" id="IPR036388">
    <property type="entry name" value="WH-like_DNA-bd_sf"/>
</dbReference>
<dbReference type="InterPro" id="IPR036390">
    <property type="entry name" value="WH_DNA-bd_sf"/>
</dbReference>
<evidence type="ECO:0000256" key="2">
    <source>
        <dbReference type="ARBA" id="ARBA00023015"/>
    </source>
</evidence>
<organism evidence="6 7">
    <name type="scientific">Desulfobacca acetoxidans (strain ATCC 700848 / DSM 11109 / ASRB2)</name>
    <dbReference type="NCBI Taxonomy" id="880072"/>
    <lineage>
        <taxon>Bacteria</taxon>
        <taxon>Pseudomonadati</taxon>
        <taxon>Thermodesulfobacteriota</taxon>
        <taxon>Desulfobaccia</taxon>
        <taxon>Desulfobaccales</taxon>
        <taxon>Desulfobaccaceae</taxon>
        <taxon>Desulfobacca</taxon>
    </lineage>
</organism>
<feature type="domain" description="HTH lysR-type" evidence="5">
    <location>
        <begin position="1"/>
        <end position="58"/>
    </location>
</feature>
<proteinExistence type="inferred from homology"/>
<dbReference type="eggNOG" id="COG0583">
    <property type="taxonomic scope" value="Bacteria"/>
</dbReference>
<reference evidence="7" key="2">
    <citation type="submission" date="2011-03" db="EMBL/GenBank/DDBJ databases">
        <title>The complete genome of Desulfobacca acetoxidans DSM 11109.</title>
        <authorList>
            <consortium name="US DOE Joint Genome Institute (JGI-PGF)"/>
            <person name="Lucas S."/>
            <person name="Copeland A."/>
            <person name="Lapidus A."/>
            <person name="Bruce D."/>
            <person name="Goodwin L."/>
            <person name="Pitluck S."/>
            <person name="Peters L."/>
            <person name="Kyrpides N."/>
            <person name="Mavromatis K."/>
            <person name="Ivanova N."/>
            <person name="Ovchinnikova G."/>
            <person name="Teshima H."/>
            <person name="Detter J.C."/>
            <person name="Han C."/>
            <person name="Land M."/>
            <person name="Hauser L."/>
            <person name="Markowitz V."/>
            <person name="Cheng J.-F."/>
            <person name="Hugenholtz P."/>
            <person name="Woyke T."/>
            <person name="Wu D."/>
            <person name="Spring S."/>
            <person name="Schueler E."/>
            <person name="Brambilla E."/>
            <person name="Klenk H.-P."/>
            <person name="Eisen J.A."/>
        </authorList>
    </citation>
    <scope>NUCLEOTIDE SEQUENCE [LARGE SCALE GENOMIC DNA]</scope>
    <source>
        <strain evidence="7">ATCC 700848 / DSM 11109 / ASRB2</strain>
    </source>
</reference>
<evidence type="ECO:0000256" key="4">
    <source>
        <dbReference type="ARBA" id="ARBA00023163"/>
    </source>
</evidence>
<dbReference type="SUPFAM" id="SSF46785">
    <property type="entry name" value="Winged helix' DNA-binding domain"/>
    <property type="match status" value="1"/>
</dbReference>
<dbReference type="Proteomes" id="UP000000483">
    <property type="component" value="Chromosome"/>
</dbReference>
<dbReference type="HOGENOM" id="CLU_039613_6_1_7"/>
<dbReference type="InterPro" id="IPR005119">
    <property type="entry name" value="LysR_subst-bd"/>
</dbReference>
<dbReference type="AlphaFoldDB" id="F2ND12"/>
<evidence type="ECO:0000256" key="3">
    <source>
        <dbReference type="ARBA" id="ARBA00023125"/>
    </source>
</evidence>
<dbReference type="EMBL" id="CP002629">
    <property type="protein sequence ID" value="AEB09586.1"/>
    <property type="molecule type" value="Genomic_DNA"/>
</dbReference>
<dbReference type="InterPro" id="IPR000847">
    <property type="entry name" value="LysR_HTH_N"/>
</dbReference>
<dbReference type="InterPro" id="IPR047788">
    <property type="entry name" value="LysR-like_Sec_metab"/>
</dbReference>
<name>F2ND12_DESAR</name>
<comment type="similarity">
    <text evidence="1">Belongs to the LysR transcriptional regulatory family.</text>
</comment>
<dbReference type="CDD" id="cd08420">
    <property type="entry name" value="PBP2_CysL_like"/>
    <property type="match status" value="1"/>
</dbReference>
<dbReference type="GO" id="GO:0000976">
    <property type="term" value="F:transcription cis-regulatory region binding"/>
    <property type="evidence" value="ECO:0007669"/>
    <property type="project" value="TreeGrafter"/>
</dbReference>
<dbReference type="Gene3D" id="1.10.10.10">
    <property type="entry name" value="Winged helix-like DNA-binding domain superfamily/Winged helix DNA-binding domain"/>
    <property type="match status" value="1"/>
</dbReference>
<gene>
    <name evidence="6" type="ordered locus">Desac_1746</name>
</gene>
<evidence type="ECO:0000313" key="6">
    <source>
        <dbReference type="EMBL" id="AEB09586.1"/>
    </source>
</evidence>
<evidence type="ECO:0000259" key="5">
    <source>
        <dbReference type="PROSITE" id="PS50931"/>
    </source>
</evidence>